<feature type="domain" description="YqaJ viral recombinase" evidence="1">
    <location>
        <begin position="112"/>
        <end position="254"/>
    </location>
</feature>
<protein>
    <recommendedName>
        <fullName evidence="1">YqaJ viral recombinase domain-containing protein</fullName>
    </recommendedName>
</protein>
<dbReference type="PANTHER" id="PTHR46609:SF6">
    <property type="entry name" value="EXONUCLEASE, PHAGE-TYPE_RECB, C-TERMINAL DOMAIN-CONTAINING PROTEIN-RELATED"/>
    <property type="match status" value="1"/>
</dbReference>
<dbReference type="Gene3D" id="3.90.320.10">
    <property type="match status" value="1"/>
</dbReference>
<dbReference type="SUPFAM" id="SSF52980">
    <property type="entry name" value="Restriction endonuclease-like"/>
    <property type="match status" value="1"/>
</dbReference>
<accession>A0A6C0K281</accession>
<reference evidence="2" key="1">
    <citation type="journal article" date="2020" name="Nature">
        <title>Giant virus diversity and host interactions through global metagenomics.</title>
        <authorList>
            <person name="Schulz F."/>
            <person name="Roux S."/>
            <person name="Paez-Espino D."/>
            <person name="Jungbluth S."/>
            <person name="Walsh D.A."/>
            <person name="Denef V.J."/>
            <person name="McMahon K.D."/>
            <person name="Konstantinidis K.T."/>
            <person name="Eloe-Fadrosh E.A."/>
            <person name="Kyrpides N.C."/>
            <person name="Woyke T."/>
        </authorList>
    </citation>
    <scope>NUCLEOTIDE SEQUENCE</scope>
    <source>
        <strain evidence="2">GVMAG-S-1101171-110</strain>
    </source>
</reference>
<dbReference type="Pfam" id="PF09588">
    <property type="entry name" value="YqaJ"/>
    <property type="match status" value="1"/>
</dbReference>
<dbReference type="InterPro" id="IPR011604">
    <property type="entry name" value="PDDEXK-like_dom_sf"/>
</dbReference>
<proteinExistence type="predicted"/>
<evidence type="ECO:0000313" key="2">
    <source>
        <dbReference type="EMBL" id="QHU12155.1"/>
    </source>
</evidence>
<dbReference type="InterPro" id="IPR051703">
    <property type="entry name" value="NF-kappa-B_Signaling_Reg"/>
</dbReference>
<name>A0A6C0K281_9ZZZZ</name>
<dbReference type="PANTHER" id="PTHR46609">
    <property type="entry name" value="EXONUCLEASE, PHAGE-TYPE/RECB, C-TERMINAL DOMAIN-CONTAINING PROTEIN"/>
    <property type="match status" value="1"/>
</dbReference>
<dbReference type="EMBL" id="MN740798">
    <property type="protein sequence ID" value="QHU12155.1"/>
    <property type="molecule type" value="Genomic_DNA"/>
</dbReference>
<organism evidence="2">
    <name type="scientific">viral metagenome</name>
    <dbReference type="NCBI Taxonomy" id="1070528"/>
    <lineage>
        <taxon>unclassified sequences</taxon>
        <taxon>metagenomes</taxon>
        <taxon>organismal metagenomes</taxon>
    </lineage>
</organism>
<sequence>MKASQMTHDVSMIHEEIAACLEDWESFIPKPHHSDLVEVWKNEMKQCLADLNSDQDELVDSISSGLIEAYDVWTTSTGVGVGGEKTFQEAVDHASTFALMQRPQTAQRTTDWYKEFQTRLTASEIYRVFGSPRERAILAMQKSGKLEMPPRSNTLVVLKEKMGPLDWGICFEPVVKQILEVEWGAMIHECGRFVHPTDTRLAASPDGLLLKVKAKPQMAGHLLEIKCPKTRAIGKKIPMEYFYQMQLQMEVAGVRACEYVEARIEISDIVGVPATGWCGLIAVVGCFCEDIGAWKPCRYIYGPVGNLEWKPDLGLNEQTMETNIWVCRSFHHETVLRDEVWFASLKPKIDEFWADVEKAKLGEFTVPESTRKKKEVVCEIVDSEPEAEPTQ</sequence>
<dbReference type="CDD" id="cd22343">
    <property type="entry name" value="PDDEXK_lambda_exonuclease-like"/>
    <property type="match status" value="1"/>
</dbReference>
<dbReference type="AlphaFoldDB" id="A0A6C0K281"/>
<dbReference type="InterPro" id="IPR011335">
    <property type="entry name" value="Restrct_endonuc-II-like"/>
</dbReference>
<evidence type="ECO:0000259" key="1">
    <source>
        <dbReference type="Pfam" id="PF09588"/>
    </source>
</evidence>
<dbReference type="InterPro" id="IPR019080">
    <property type="entry name" value="YqaJ_viral_recombinase"/>
</dbReference>